<evidence type="ECO:0000313" key="3">
    <source>
        <dbReference type="Proteomes" id="UP000590647"/>
    </source>
</evidence>
<name>A0A7W9LT17_9ACTN</name>
<feature type="region of interest" description="Disordered" evidence="1">
    <location>
        <begin position="69"/>
        <end position="96"/>
    </location>
</feature>
<gene>
    <name evidence="2" type="ORF">HDA41_003008</name>
</gene>
<proteinExistence type="predicted"/>
<evidence type="ECO:0000313" key="2">
    <source>
        <dbReference type="EMBL" id="MBB5795044.1"/>
    </source>
</evidence>
<reference evidence="2 3" key="1">
    <citation type="submission" date="2020-08" db="EMBL/GenBank/DDBJ databases">
        <title>Sequencing the genomes of 1000 actinobacteria strains.</title>
        <authorList>
            <person name="Klenk H.-P."/>
        </authorList>
    </citation>
    <scope>NUCLEOTIDE SEQUENCE [LARGE SCALE GENOMIC DNA]</scope>
    <source>
        <strain evidence="2 3">DSM 40084</strain>
    </source>
</reference>
<accession>A0A7W9LT17</accession>
<evidence type="ECO:0000256" key="1">
    <source>
        <dbReference type="SAM" id="MobiDB-lite"/>
    </source>
</evidence>
<dbReference type="EMBL" id="JACHNE010000001">
    <property type="protein sequence ID" value="MBB5795044.1"/>
    <property type="molecule type" value="Genomic_DNA"/>
</dbReference>
<comment type="caution">
    <text evidence="2">The sequence shown here is derived from an EMBL/GenBank/DDBJ whole genome shotgun (WGS) entry which is preliminary data.</text>
</comment>
<dbReference type="AlphaFoldDB" id="A0A7W9LT17"/>
<keyword evidence="3" id="KW-1185">Reference proteome</keyword>
<dbReference type="Proteomes" id="UP000590647">
    <property type="component" value="Unassembled WGS sequence"/>
</dbReference>
<organism evidence="2 3">
    <name type="scientific">Streptomyces caelestis</name>
    <dbReference type="NCBI Taxonomy" id="36816"/>
    <lineage>
        <taxon>Bacteria</taxon>
        <taxon>Bacillati</taxon>
        <taxon>Actinomycetota</taxon>
        <taxon>Actinomycetes</taxon>
        <taxon>Kitasatosporales</taxon>
        <taxon>Streptomycetaceae</taxon>
        <taxon>Streptomyces</taxon>
    </lineage>
</organism>
<sequence length="96" mass="10691">MASRFTVATSETVLSAARARWATFFMSATPGELVRCMRQLGSAEHAIPRSAVSAHQGDRRSVKIVWSRRTPVGRSPDGSPRMLHIGAGWRRRSRTR</sequence>
<protein>
    <submittedName>
        <fullName evidence="2">Uncharacterized protein</fullName>
    </submittedName>
</protein>